<accession>A0ACC1QRE7</accession>
<reference evidence="1" key="1">
    <citation type="submission" date="2022-07" db="EMBL/GenBank/DDBJ databases">
        <title>Genome Sequence of Lecanicillium saksenae.</title>
        <authorList>
            <person name="Buettner E."/>
        </authorList>
    </citation>
    <scope>NUCLEOTIDE SEQUENCE</scope>
    <source>
        <strain evidence="1">VT-O1</strain>
    </source>
</reference>
<organism evidence="1 2">
    <name type="scientific">Lecanicillium saksenae</name>
    <dbReference type="NCBI Taxonomy" id="468837"/>
    <lineage>
        <taxon>Eukaryota</taxon>
        <taxon>Fungi</taxon>
        <taxon>Dikarya</taxon>
        <taxon>Ascomycota</taxon>
        <taxon>Pezizomycotina</taxon>
        <taxon>Sordariomycetes</taxon>
        <taxon>Hypocreomycetidae</taxon>
        <taxon>Hypocreales</taxon>
        <taxon>Cordycipitaceae</taxon>
        <taxon>Lecanicillium</taxon>
    </lineage>
</organism>
<name>A0ACC1QRE7_9HYPO</name>
<comment type="caution">
    <text evidence="1">The sequence shown here is derived from an EMBL/GenBank/DDBJ whole genome shotgun (WGS) entry which is preliminary data.</text>
</comment>
<dbReference type="Proteomes" id="UP001148737">
    <property type="component" value="Unassembled WGS sequence"/>
</dbReference>
<dbReference type="EMBL" id="JANAKD010000993">
    <property type="protein sequence ID" value="KAJ3484895.1"/>
    <property type="molecule type" value="Genomic_DNA"/>
</dbReference>
<proteinExistence type="predicted"/>
<keyword evidence="2" id="KW-1185">Reference proteome</keyword>
<sequence length="307" mass="31611">MCTPETILLSTEFLVHAGSARLLAGRKLAAAAAVAHKVGNGVLAGHAGAGVGVDAAGAPAMLHGGRVVDAVVGGIALGPAAVIERVPEAEPVANLVRRRLPVESDAGAHHAAVDAPVRLGAGEVAPPVPLVVVHVEEVERPVVALAHGPLHAILVLAVRPIGVGAVVDAAVLKLEAHAGESTVDIVDDFLGVGFLYISSLERERKREEDEICITYAEIAVLRVCRLGNNVEVRGNDNIGRNSLTGASFDGSGFLFLHLVGSGEKFCADLSRATFLVACQGGTKAGSRHGDGQEEILEDHDSEKQGLV</sequence>
<protein>
    <submittedName>
        <fullName evidence="1">Uncharacterized protein</fullName>
    </submittedName>
</protein>
<gene>
    <name evidence="1" type="ORF">NLG97_g6943</name>
</gene>
<evidence type="ECO:0000313" key="2">
    <source>
        <dbReference type="Proteomes" id="UP001148737"/>
    </source>
</evidence>
<evidence type="ECO:0000313" key="1">
    <source>
        <dbReference type="EMBL" id="KAJ3484895.1"/>
    </source>
</evidence>